<dbReference type="KEGG" id="hts:HMJ29_13055"/>
<dbReference type="AlphaFoldDB" id="A0A6M6BIH0"/>
<dbReference type="Proteomes" id="UP000501623">
    <property type="component" value="Chromosome"/>
</dbReference>
<evidence type="ECO:0000313" key="2">
    <source>
        <dbReference type="EMBL" id="QJX47820.1"/>
    </source>
</evidence>
<name>A0A6M6BIH0_9BACT</name>
<accession>A0A6M6BIH0</accession>
<dbReference type="InterPro" id="IPR025248">
    <property type="entry name" value="DUF4007"/>
</dbReference>
<gene>
    <name evidence="2" type="ORF">HMJ29_13055</name>
</gene>
<keyword evidence="3" id="KW-1185">Reference proteome</keyword>
<feature type="domain" description="DUF4007" evidence="1">
    <location>
        <begin position="70"/>
        <end position="244"/>
    </location>
</feature>
<evidence type="ECO:0000259" key="1">
    <source>
        <dbReference type="Pfam" id="PF13182"/>
    </source>
</evidence>
<organism evidence="2 3">
    <name type="scientific">Hymenobacter taeanensis</name>
    <dbReference type="NCBI Taxonomy" id="2735321"/>
    <lineage>
        <taxon>Bacteria</taxon>
        <taxon>Pseudomonadati</taxon>
        <taxon>Bacteroidota</taxon>
        <taxon>Cytophagia</taxon>
        <taxon>Cytophagales</taxon>
        <taxon>Hymenobacteraceae</taxon>
        <taxon>Hymenobacter</taxon>
    </lineage>
</organism>
<evidence type="ECO:0000313" key="3">
    <source>
        <dbReference type="Proteomes" id="UP000501623"/>
    </source>
</evidence>
<dbReference type="Pfam" id="PF13182">
    <property type="entry name" value="DUF4007"/>
    <property type="match status" value="1"/>
</dbReference>
<sequence length="277" mass="30938">MEKELPVKEEKVAISYHRGFGLNRIALSSVLRFFAEGKSRKQMEQELTLGPDQLTAAISYCERSGLVIREKITAFGEAVLEHDTSLSKQATQWAMHYFLASPSVASPNYWASLALNHLSFTRQFGQSDLANAILGFAKDASNWEPSERTVKAGATAFISTYSKEEGLGAIGILEDAGRSQYTVRQPRALSIGVFACLLADYWDRHWPDRDDVLLEDITRGELAQVLLLSENKVNDLLGALAAPDMALIKRQRKHLPYQIIRQAGLDAAALWQTHLYR</sequence>
<reference evidence="2 3" key="1">
    <citation type="submission" date="2020-05" db="EMBL/GenBank/DDBJ databases">
        <title>Complete genome sequence of Hymenobacter sp. TS19 in Coasted Sand Dune.</title>
        <authorList>
            <person name="Lee J.-H."/>
            <person name="Jung J.-H."/>
            <person name="Jeong S."/>
            <person name="Zhao L."/>
            <person name="Kim M.-K."/>
            <person name="Seo H.-S."/>
            <person name="Lim S."/>
        </authorList>
    </citation>
    <scope>NUCLEOTIDE SEQUENCE [LARGE SCALE GENOMIC DNA]</scope>
    <source>
        <strain evidence="2 3">TS19</strain>
    </source>
</reference>
<proteinExistence type="predicted"/>
<dbReference type="EMBL" id="CP053538">
    <property type="protein sequence ID" value="QJX47820.1"/>
    <property type="molecule type" value="Genomic_DNA"/>
</dbReference>
<protein>
    <submittedName>
        <fullName evidence="2">DUF4007 family protein</fullName>
    </submittedName>
</protein>
<dbReference type="RefSeq" id="WP_171591911.1">
    <property type="nucleotide sequence ID" value="NZ_CP053538.1"/>
</dbReference>